<dbReference type="Proteomes" id="UP000190959">
    <property type="component" value="Unassembled WGS sequence"/>
</dbReference>
<sequence length="422" mass="47169">MKLSNKEKTMLFILGIIIIGFVYYQYVYSVQVSQIEQKIKEESELEQKYNNAINTIKVLDDKKSDVKILKAKIDNEAEPFYPTISEEHIILELNTLLDESDLDGSIKFNPIVSDSVESAGKKVTDLPDSSLQAIVDKYNNKTTSDKKTTTSTDNKTNVKKSENNSSASNSKDKKRNTVQYVKFEINFQGSYDGLSKFLNAIEENKKKIVVNSVKISSDTTDSIKGTINLEIYAIPKIDSDLEEYLKWDLNNTYGKSIPFGAESGSTRNTTNDNTQTVQENAPTSDFIASVKSVTSDLPKVIIGKAKDDLRTTYIYGDSSSQESAEIILTQDGDKYYYKYKTSKGAFPTNYDGIGEEFIPSSTDITLNVLSEIRVNSDDNSSLKLKVINKTDKKVDINIYGDDTSNPRVAIDGDESTIKVNNH</sequence>
<dbReference type="RefSeq" id="WP_078114588.1">
    <property type="nucleotide sequence ID" value="NZ_MWMH01000001.1"/>
</dbReference>
<name>A0A1S9NCL9_CLOBE</name>
<keyword evidence="1" id="KW-0175">Coiled coil</keyword>
<feature type="region of interest" description="Disordered" evidence="2">
    <location>
        <begin position="142"/>
        <end position="173"/>
    </location>
</feature>
<evidence type="ECO:0000256" key="3">
    <source>
        <dbReference type="SAM" id="Phobius"/>
    </source>
</evidence>
<evidence type="ECO:0000256" key="2">
    <source>
        <dbReference type="SAM" id="MobiDB-lite"/>
    </source>
</evidence>
<dbReference type="Gene3D" id="3.30.70.60">
    <property type="match status" value="1"/>
</dbReference>
<evidence type="ECO:0000313" key="4">
    <source>
        <dbReference type="EMBL" id="OOP75231.1"/>
    </source>
</evidence>
<reference evidence="4 5" key="1">
    <citation type="submission" date="2017-02" db="EMBL/GenBank/DDBJ databases">
        <title>Genome sequence of Clostridium beijerinckii Br21.</title>
        <authorList>
            <person name="Fonseca B.C."/>
            <person name="Guazzaroni M.E."/>
            <person name="Riano-Pachon D.M."/>
            <person name="Reginatto V."/>
        </authorList>
    </citation>
    <scope>NUCLEOTIDE SEQUENCE [LARGE SCALE GENOMIC DNA]</scope>
    <source>
        <strain evidence="4 5">Br21</strain>
    </source>
</reference>
<comment type="caution">
    <text evidence="4">The sequence shown here is derived from an EMBL/GenBank/DDBJ whole genome shotgun (WGS) entry which is preliminary data.</text>
</comment>
<keyword evidence="3" id="KW-0812">Transmembrane</keyword>
<feature type="transmembrane region" description="Helical" evidence="3">
    <location>
        <begin position="9"/>
        <end position="28"/>
    </location>
</feature>
<accession>A0A1S9NCL9</accession>
<evidence type="ECO:0000256" key="1">
    <source>
        <dbReference type="SAM" id="Coils"/>
    </source>
</evidence>
<keyword evidence="3" id="KW-1133">Transmembrane helix</keyword>
<evidence type="ECO:0000313" key="5">
    <source>
        <dbReference type="Proteomes" id="UP000190959"/>
    </source>
</evidence>
<keyword evidence="3" id="KW-0472">Membrane</keyword>
<dbReference type="AlphaFoldDB" id="A0A1S9NCL9"/>
<dbReference type="InterPro" id="IPR014717">
    <property type="entry name" value="Transl_elong_EF1B/ribsomal_bS6"/>
</dbReference>
<proteinExistence type="predicted"/>
<dbReference type="EMBL" id="MWMH01000001">
    <property type="protein sequence ID" value="OOP75231.1"/>
    <property type="molecule type" value="Genomic_DNA"/>
</dbReference>
<gene>
    <name evidence="4" type="ORF">CBEIBR21_03410</name>
</gene>
<organism evidence="4 5">
    <name type="scientific">Clostridium beijerinckii</name>
    <name type="common">Clostridium MP</name>
    <dbReference type="NCBI Taxonomy" id="1520"/>
    <lineage>
        <taxon>Bacteria</taxon>
        <taxon>Bacillati</taxon>
        <taxon>Bacillota</taxon>
        <taxon>Clostridia</taxon>
        <taxon>Eubacteriales</taxon>
        <taxon>Clostridiaceae</taxon>
        <taxon>Clostridium</taxon>
    </lineage>
</organism>
<protein>
    <submittedName>
        <fullName evidence="4">Pilus assembly protein PilO</fullName>
    </submittedName>
</protein>
<feature type="coiled-coil region" evidence="1">
    <location>
        <begin position="32"/>
        <end position="62"/>
    </location>
</feature>